<accession>A0ABT0YG97</accession>
<dbReference type="GO" id="GO:0016787">
    <property type="term" value="F:hydrolase activity"/>
    <property type="evidence" value="ECO:0007669"/>
    <property type="project" value="UniProtKB-KW"/>
</dbReference>
<dbReference type="PANTHER" id="PTHR43798">
    <property type="entry name" value="MONOACYLGLYCEROL LIPASE"/>
    <property type="match status" value="1"/>
</dbReference>
<dbReference type="Pfam" id="PF00561">
    <property type="entry name" value="Abhydrolase_1"/>
    <property type="match status" value="1"/>
</dbReference>
<comment type="caution">
    <text evidence="3">The sequence shown here is derived from an EMBL/GenBank/DDBJ whole genome shotgun (WGS) entry which is preliminary data.</text>
</comment>
<evidence type="ECO:0000256" key="1">
    <source>
        <dbReference type="ARBA" id="ARBA00022801"/>
    </source>
</evidence>
<keyword evidence="4" id="KW-1185">Reference proteome</keyword>
<dbReference type="Proteomes" id="UP001523216">
    <property type="component" value="Unassembled WGS sequence"/>
</dbReference>
<sequence>MVFVPGWPLASTTFEYNYLFLADHGYRAIGLDLRGFGLSDAPYGPYTYDVWARDILKVLEALSLRDVTLVGHSMGGAVALRHAARFGSRVGKLVLAEASAPRFVYGPQSADLAAGIAGLISGYATDRTATIRGLTANFFATHTDITTDPFLQFFERQCLDQASLQASRAGLIALRDEDLIPDMARVKVPTRVFHAINDKIVPLDHGQALASGIRDARLVTFDTAGHAVYVDERDKFNAELLKFIR</sequence>
<dbReference type="InterPro" id="IPR050266">
    <property type="entry name" value="AB_hydrolase_sf"/>
</dbReference>
<feature type="domain" description="AB hydrolase-1" evidence="2">
    <location>
        <begin position="1"/>
        <end position="232"/>
    </location>
</feature>
<evidence type="ECO:0000259" key="2">
    <source>
        <dbReference type="Pfam" id="PF00561"/>
    </source>
</evidence>
<name>A0ABT0YG97_9ACTN</name>
<reference evidence="3 4" key="1">
    <citation type="submission" date="2022-06" db="EMBL/GenBank/DDBJ databases">
        <title>Actinoplanes abujensis sp. nov., isolated from Nigerian arid soil.</title>
        <authorList>
            <person name="Ding P."/>
        </authorList>
    </citation>
    <scope>NUCLEOTIDE SEQUENCE [LARGE SCALE GENOMIC DNA]</scope>
    <source>
        <strain evidence="4">TRM88002</strain>
    </source>
</reference>
<dbReference type="InterPro" id="IPR000073">
    <property type="entry name" value="AB_hydrolase_1"/>
</dbReference>
<gene>
    <name evidence="3" type="ORF">LXN57_46955</name>
</gene>
<protein>
    <submittedName>
        <fullName evidence="3">Alpha/beta hydrolase</fullName>
    </submittedName>
</protein>
<dbReference type="InterPro" id="IPR000639">
    <property type="entry name" value="Epox_hydrolase-like"/>
</dbReference>
<proteinExistence type="predicted"/>
<organism evidence="3 4">
    <name type="scientific">Paractinoplanes hotanensis</name>
    <dbReference type="NCBI Taxonomy" id="2906497"/>
    <lineage>
        <taxon>Bacteria</taxon>
        <taxon>Bacillati</taxon>
        <taxon>Actinomycetota</taxon>
        <taxon>Actinomycetes</taxon>
        <taxon>Micromonosporales</taxon>
        <taxon>Micromonosporaceae</taxon>
        <taxon>Paractinoplanes</taxon>
    </lineage>
</organism>
<keyword evidence="1 3" id="KW-0378">Hydrolase</keyword>
<dbReference type="RefSeq" id="WP_251804827.1">
    <property type="nucleotide sequence ID" value="NZ_JAMQOL010000094.1"/>
</dbReference>
<evidence type="ECO:0000313" key="4">
    <source>
        <dbReference type="Proteomes" id="UP001523216"/>
    </source>
</evidence>
<dbReference type="EMBL" id="JAMQOL010000094">
    <property type="protein sequence ID" value="MCM4085092.1"/>
    <property type="molecule type" value="Genomic_DNA"/>
</dbReference>
<dbReference type="SUPFAM" id="SSF53474">
    <property type="entry name" value="alpha/beta-Hydrolases"/>
    <property type="match status" value="1"/>
</dbReference>
<dbReference type="PRINTS" id="PR00412">
    <property type="entry name" value="EPOXHYDRLASE"/>
</dbReference>
<dbReference type="InterPro" id="IPR029058">
    <property type="entry name" value="AB_hydrolase_fold"/>
</dbReference>
<evidence type="ECO:0000313" key="3">
    <source>
        <dbReference type="EMBL" id="MCM4085092.1"/>
    </source>
</evidence>
<dbReference type="PRINTS" id="PR00111">
    <property type="entry name" value="ABHYDROLASE"/>
</dbReference>
<dbReference type="Gene3D" id="3.40.50.1820">
    <property type="entry name" value="alpha/beta hydrolase"/>
    <property type="match status" value="1"/>
</dbReference>
<dbReference type="PANTHER" id="PTHR43798:SF31">
    <property type="entry name" value="AB HYDROLASE SUPERFAMILY PROTEIN YCLE"/>
    <property type="match status" value="1"/>
</dbReference>